<protein>
    <submittedName>
        <fullName evidence="1">Uncharacterized protein</fullName>
    </submittedName>
</protein>
<reference evidence="1" key="1">
    <citation type="submission" date="2017-12" db="EMBL/GenBank/DDBJ databases">
        <title>Gene loss provides genomic basis for host adaptation in cereal stripe rust fungi.</title>
        <authorList>
            <person name="Xia C."/>
        </authorList>
    </citation>
    <scope>NUCLEOTIDE SEQUENCE [LARGE SCALE GENOMIC DNA]</scope>
    <source>
        <strain evidence="1">93-210</strain>
    </source>
</reference>
<dbReference type="VEuPathDB" id="FungiDB:PSHT_09736"/>
<dbReference type="AlphaFoldDB" id="A0A2S4URB2"/>
<dbReference type="EMBL" id="PKSL01000191">
    <property type="protein sequence ID" value="POV99862.1"/>
    <property type="molecule type" value="Genomic_DNA"/>
</dbReference>
<sequence length="193" mass="21901">MIQLISKHWTYANSTGAFSTYPIDPKDETAEKLTGVITRWFIGRRCIIKKGKSEVQVAKEKLLHKKGRWRSNVCCLVARQTTSIKSLVGSNAPLVQIFEESGCHSDTEESSSGKMLQLKLPWQTDVFIKLCELADSRTAEQIHQEAGHHFPDSKLFEKKRRNTDKIEKGAMVPMDLPLDCYNTKFLDTLSEQG</sequence>
<dbReference type="Proteomes" id="UP000239156">
    <property type="component" value="Unassembled WGS sequence"/>
</dbReference>
<gene>
    <name evidence="1" type="ORF">PSTT_13494</name>
</gene>
<dbReference type="VEuPathDB" id="FungiDB:PSTT_13494"/>
<evidence type="ECO:0000313" key="1">
    <source>
        <dbReference type="EMBL" id="POV99862.1"/>
    </source>
</evidence>
<organism evidence="1 2">
    <name type="scientific">Puccinia striiformis</name>
    <dbReference type="NCBI Taxonomy" id="27350"/>
    <lineage>
        <taxon>Eukaryota</taxon>
        <taxon>Fungi</taxon>
        <taxon>Dikarya</taxon>
        <taxon>Basidiomycota</taxon>
        <taxon>Pucciniomycotina</taxon>
        <taxon>Pucciniomycetes</taxon>
        <taxon>Pucciniales</taxon>
        <taxon>Pucciniaceae</taxon>
        <taxon>Puccinia</taxon>
    </lineage>
</organism>
<accession>A0A2S4URB2</accession>
<name>A0A2S4URB2_9BASI</name>
<proteinExistence type="predicted"/>
<comment type="caution">
    <text evidence="1">The sequence shown here is derived from an EMBL/GenBank/DDBJ whole genome shotgun (WGS) entry which is preliminary data.</text>
</comment>
<keyword evidence="2" id="KW-1185">Reference proteome</keyword>
<evidence type="ECO:0000313" key="2">
    <source>
        <dbReference type="Proteomes" id="UP000239156"/>
    </source>
</evidence>